<dbReference type="InterPro" id="IPR029787">
    <property type="entry name" value="Nucleotide_cyclase"/>
</dbReference>
<dbReference type="SMART" id="SM00267">
    <property type="entry name" value="GGDEF"/>
    <property type="match status" value="1"/>
</dbReference>
<keyword evidence="6" id="KW-1185">Reference proteome</keyword>
<reference evidence="5" key="1">
    <citation type="submission" date="2022-12" db="EMBL/GenBank/DDBJ databases">
        <title>Marinomonas 15G1-11 sp. nov, isolated from marine algae.</title>
        <authorList>
            <person name="Butt M."/>
            <person name="Choi D.G."/>
            <person name="Kim J.M."/>
            <person name="Lee J.K."/>
            <person name="Baek J.H."/>
            <person name="Jeon C.O."/>
        </authorList>
    </citation>
    <scope>NUCLEOTIDE SEQUENCE</scope>
    <source>
        <strain evidence="5">15G1-11</strain>
    </source>
</reference>
<dbReference type="InterPro" id="IPR048516">
    <property type="entry name" value="DGCcoil"/>
</dbReference>
<comment type="caution">
    <text evidence="5">The sequence shown here is derived from an EMBL/GenBank/DDBJ whole genome shotgun (WGS) entry which is preliminary data.</text>
</comment>
<dbReference type="NCBIfam" id="TIGR00254">
    <property type="entry name" value="GGDEF"/>
    <property type="match status" value="1"/>
</dbReference>
<dbReference type="Pfam" id="PF20975">
    <property type="entry name" value="DGCcoil"/>
    <property type="match status" value="1"/>
</dbReference>
<evidence type="ECO:0000259" key="4">
    <source>
        <dbReference type="PROSITE" id="PS50887"/>
    </source>
</evidence>
<dbReference type="PANTHER" id="PTHR45138">
    <property type="entry name" value="REGULATORY COMPONENTS OF SENSORY TRANSDUCTION SYSTEM"/>
    <property type="match status" value="1"/>
</dbReference>
<feature type="domain" description="GGDEF" evidence="4">
    <location>
        <begin position="380"/>
        <end position="512"/>
    </location>
</feature>
<dbReference type="InterPro" id="IPR050469">
    <property type="entry name" value="Diguanylate_Cyclase"/>
</dbReference>
<keyword evidence="3" id="KW-0175">Coiled coil</keyword>
<dbReference type="EC" id="2.7.7.65" evidence="1"/>
<evidence type="ECO:0000256" key="1">
    <source>
        <dbReference type="ARBA" id="ARBA00012528"/>
    </source>
</evidence>
<organism evidence="5 6">
    <name type="scientific">Marinomonas phaeophyticola</name>
    <dbReference type="NCBI Taxonomy" id="3004091"/>
    <lineage>
        <taxon>Bacteria</taxon>
        <taxon>Pseudomonadati</taxon>
        <taxon>Pseudomonadota</taxon>
        <taxon>Gammaproteobacteria</taxon>
        <taxon>Oceanospirillales</taxon>
        <taxon>Oceanospirillaceae</taxon>
        <taxon>Marinomonas</taxon>
    </lineage>
</organism>
<feature type="coiled-coil region" evidence="3">
    <location>
        <begin position="315"/>
        <end position="342"/>
    </location>
</feature>
<sequence>MSDPATTQLIETLRKAVSRTSMMAEGTDPQLDLALKEIRQTITSNSDANAISAVLKASEPKLIKADEARDFRAKKLRDTLHDLIDLLERLPSHTVPQKQKKDLLTKIRSQWQSISHWPELVESSISLIEATLLVDNEAKNGKRSLFKKLFSKNGNESTIAEKNVSGILLDVSQTLTSLLDNLSLPENFDDQISDVKLFLNDSRSLEHIPKMVAETTNLAMIALGKNQQDLTSYLSQLNSQLASINAGIVTSYKSQRTLTSTRHDFNSELQKQVSETTTAVTQATDLGSLKNLIETKLETISSTMDTYQKQMLDQEKQASQSISQLRNKVSRMEKDASTLRLNLQQKLAQAMTDSLTNLPNRAAYQDSILPICNMNKKARTHLALAVCDIDHFKSVNDTWGHLAGDKVLRLIPRQIRSALTEKDMAFRYGGEEFVILLPDTTLETAKMKMEAIRQAVEKMPFNVQGVPVPITISIGIALLKADETHEGLFERADKSLYLAKEQGRNRAIFAQT</sequence>
<dbReference type="Proteomes" id="UP001149719">
    <property type="component" value="Unassembled WGS sequence"/>
</dbReference>
<dbReference type="Gene3D" id="3.30.70.270">
    <property type="match status" value="1"/>
</dbReference>
<protein>
    <recommendedName>
        <fullName evidence="1">diguanylate cyclase</fullName>
        <ecNumber evidence="1">2.7.7.65</ecNumber>
    </recommendedName>
</protein>
<dbReference type="SUPFAM" id="SSF55073">
    <property type="entry name" value="Nucleotide cyclase"/>
    <property type="match status" value="1"/>
</dbReference>
<name>A0ABT4JYU8_9GAMM</name>
<dbReference type="EMBL" id="JAPUBN010000024">
    <property type="protein sequence ID" value="MCZ2723576.1"/>
    <property type="molecule type" value="Genomic_DNA"/>
</dbReference>
<dbReference type="InterPro" id="IPR043128">
    <property type="entry name" value="Rev_trsase/Diguanyl_cyclase"/>
</dbReference>
<dbReference type="InterPro" id="IPR000160">
    <property type="entry name" value="GGDEF_dom"/>
</dbReference>
<evidence type="ECO:0000256" key="3">
    <source>
        <dbReference type="SAM" id="Coils"/>
    </source>
</evidence>
<dbReference type="RefSeq" id="WP_269127712.1">
    <property type="nucleotide sequence ID" value="NZ_JAPUBN010000024.1"/>
</dbReference>
<dbReference type="PANTHER" id="PTHR45138:SF9">
    <property type="entry name" value="DIGUANYLATE CYCLASE DGCM-RELATED"/>
    <property type="match status" value="1"/>
</dbReference>
<dbReference type="CDD" id="cd01949">
    <property type="entry name" value="GGDEF"/>
    <property type="match status" value="1"/>
</dbReference>
<gene>
    <name evidence="5" type="ORF">O1D97_18660</name>
</gene>
<accession>A0ABT4JYU8</accession>
<evidence type="ECO:0000313" key="5">
    <source>
        <dbReference type="EMBL" id="MCZ2723576.1"/>
    </source>
</evidence>
<comment type="catalytic activity">
    <reaction evidence="2">
        <text>2 GTP = 3',3'-c-di-GMP + 2 diphosphate</text>
        <dbReference type="Rhea" id="RHEA:24898"/>
        <dbReference type="ChEBI" id="CHEBI:33019"/>
        <dbReference type="ChEBI" id="CHEBI:37565"/>
        <dbReference type="ChEBI" id="CHEBI:58805"/>
        <dbReference type="EC" id="2.7.7.65"/>
    </reaction>
</comment>
<evidence type="ECO:0000256" key="2">
    <source>
        <dbReference type="ARBA" id="ARBA00034247"/>
    </source>
</evidence>
<evidence type="ECO:0000313" key="6">
    <source>
        <dbReference type="Proteomes" id="UP001149719"/>
    </source>
</evidence>
<dbReference type="PROSITE" id="PS50887">
    <property type="entry name" value="GGDEF"/>
    <property type="match status" value="1"/>
</dbReference>
<dbReference type="Pfam" id="PF00990">
    <property type="entry name" value="GGDEF"/>
    <property type="match status" value="1"/>
</dbReference>
<proteinExistence type="predicted"/>